<protein>
    <submittedName>
        <fullName evidence="2">Uncharacterized protein</fullName>
    </submittedName>
</protein>
<name>A0A5J4WQ87_9EUKA</name>
<comment type="caution">
    <text evidence="2">The sequence shown here is derived from an EMBL/GenBank/DDBJ whole genome shotgun (WGS) entry which is preliminary data.</text>
</comment>
<dbReference type="AlphaFoldDB" id="A0A5J4WQ87"/>
<sequence length="874" mass="98225">MEIPAADRQLLPPLQKIDALASGFQLQVLQLWELSKLTTQHILEGNLTEAVIGTVSGLVLALRLAESANMARIILFSGINAHLFDGNNNSVMSHANLATTQRQIGIQQLTSGQNVANVQGNLIGANTFLNLQPPQRRAIRLFNTATLPQLNQQNSGLPDLSVNRQQQITSTIFIIQNTQQQGADSEGSQTQRQNTIARNSHTLMEIDIESERRDINTPTLEAKINQPSFNRQRDYWATKSYLLKFIGKPGACRHHPGYGEGQMEVQEVLQRHTRGETISIADWRKFWKELNTDLKLDTVRLQSPVSESEEQSKEKYQSTGFWNNPRKRYRQDDRSNSGGNNQNSQLRYNTRDDFRSQGRGQRGERGDYRGRGYRGNGGGRNRDSWATDTQNNGNNCNLFSVAPWPPVELVQAITSNTVVPDLTQREIGAQIPQMVRTPDSWKSNKTPTPKQQSKQPTPTQSTTPSISTSQSSETTSFNIIPIPILSVQQVQQEQGHLPLPPVAVSPPPINPANIGLPPVLPDAPDTRASITTQPRSLELRTQQKAQRLHNEWILQENRARNEYRIHMHQTAQNKAQQYLTVVMLMNLEARSKGFDNLSYNPFGNFQPNFNPNQYIDDLSQIPSQDQQEYFNELNQYQMQRDDDHDSNDDVFGESDLIELQVRGRRGRGKKNRVINLFREVRSVSQKSLDRGAGRLELPMGLQIPAPNLLVQNRSLVGVTFFLGSNMDKDMEQMMERDLTQTQPTTNDGSIISTAPSKLGTASWHAGGENVNIFAAQRANIEHQNNGNEMNIPQQGHFAAQRADGLRFQLLMGLEQEQSEDEPEHDLGQLNLNNLSENPGNEGPSGLTQETRRSEANKGSTKSRSKSSRKKKKGR</sequence>
<organism evidence="2 3">
    <name type="scientific">Streblomastix strix</name>
    <dbReference type="NCBI Taxonomy" id="222440"/>
    <lineage>
        <taxon>Eukaryota</taxon>
        <taxon>Metamonada</taxon>
        <taxon>Preaxostyla</taxon>
        <taxon>Oxymonadida</taxon>
        <taxon>Streblomastigidae</taxon>
        <taxon>Streblomastix</taxon>
    </lineage>
</organism>
<feature type="compositionally biased region" description="Polar residues" evidence="1">
    <location>
        <begin position="829"/>
        <end position="838"/>
    </location>
</feature>
<dbReference type="EMBL" id="SNRW01001356">
    <property type="protein sequence ID" value="KAA6396716.1"/>
    <property type="molecule type" value="Genomic_DNA"/>
</dbReference>
<evidence type="ECO:0000256" key="1">
    <source>
        <dbReference type="SAM" id="MobiDB-lite"/>
    </source>
</evidence>
<feature type="compositionally biased region" description="Basic and acidic residues" evidence="1">
    <location>
        <begin position="349"/>
        <end position="370"/>
    </location>
</feature>
<evidence type="ECO:0000313" key="3">
    <source>
        <dbReference type="Proteomes" id="UP000324800"/>
    </source>
</evidence>
<dbReference type="Proteomes" id="UP000324800">
    <property type="component" value="Unassembled WGS sequence"/>
</dbReference>
<proteinExistence type="predicted"/>
<feature type="compositionally biased region" description="Low complexity" evidence="1">
    <location>
        <begin position="445"/>
        <end position="474"/>
    </location>
</feature>
<feature type="compositionally biased region" description="Basic residues" evidence="1">
    <location>
        <begin position="860"/>
        <end position="874"/>
    </location>
</feature>
<feature type="compositionally biased region" description="Low complexity" evidence="1">
    <location>
        <begin position="336"/>
        <end position="345"/>
    </location>
</feature>
<evidence type="ECO:0000313" key="2">
    <source>
        <dbReference type="EMBL" id="KAA6396716.1"/>
    </source>
</evidence>
<feature type="region of interest" description="Disordered" evidence="1">
    <location>
        <begin position="302"/>
        <end position="389"/>
    </location>
</feature>
<gene>
    <name evidence="2" type="ORF">EZS28_007753</name>
</gene>
<feature type="region of interest" description="Disordered" evidence="1">
    <location>
        <begin position="429"/>
        <end position="474"/>
    </location>
</feature>
<reference evidence="2 3" key="1">
    <citation type="submission" date="2019-03" db="EMBL/GenBank/DDBJ databases">
        <title>Single cell metagenomics reveals metabolic interactions within the superorganism composed of flagellate Streblomastix strix and complex community of Bacteroidetes bacteria on its surface.</title>
        <authorList>
            <person name="Treitli S.C."/>
            <person name="Kolisko M."/>
            <person name="Husnik F."/>
            <person name="Keeling P."/>
            <person name="Hampl V."/>
        </authorList>
    </citation>
    <scope>NUCLEOTIDE SEQUENCE [LARGE SCALE GENOMIC DNA]</scope>
    <source>
        <strain evidence="2">ST1C</strain>
    </source>
</reference>
<accession>A0A5J4WQ87</accession>
<feature type="region of interest" description="Disordered" evidence="1">
    <location>
        <begin position="815"/>
        <end position="874"/>
    </location>
</feature>